<dbReference type="AlphaFoldDB" id="A0A0L0D8G7"/>
<dbReference type="OMA" id="WVRYQER"/>
<gene>
    <name evidence="7" type="ORF">AMSG_00406</name>
</gene>
<keyword evidence="2 5" id="KW-0812">Transmembrane</keyword>
<evidence type="ECO:0000313" key="7">
    <source>
        <dbReference type="EMBL" id="KNC48629.1"/>
    </source>
</evidence>
<comment type="subcellular location">
    <subcellularLocation>
        <location evidence="1">Membrane</location>
        <topology evidence="1">Multi-pass membrane protein</topology>
    </subcellularLocation>
</comment>
<dbReference type="Proteomes" id="UP000054408">
    <property type="component" value="Unassembled WGS sequence"/>
</dbReference>
<feature type="transmembrane region" description="Helical" evidence="5">
    <location>
        <begin position="83"/>
        <end position="102"/>
    </location>
</feature>
<dbReference type="GO" id="GO:0016020">
    <property type="term" value="C:membrane"/>
    <property type="evidence" value="ECO:0007669"/>
    <property type="project" value="UniProtKB-SubCell"/>
</dbReference>
<evidence type="ECO:0000256" key="1">
    <source>
        <dbReference type="ARBA" id="ARBA00004141"/>
    </source>
</evidence>
<reference evidence="7 8" key="1">
    <citation type="submission" date="2010-05" db="EMBL/GenBank/DDBJ databases">
        <title>The Genome Sequence of Thecamonas trahens ATCC 50062.</title>
        <authorList>
            <consortium name="The Broad Institute Genome Sequencing Platform"/>
            <person name="Russ C."/>
            <person name="Cuomo C."/>
            <person name="Shea T."/>
            <person name="Young S.K."/>
            <person name="Zeng Q."/>
            <person name="Koehrsen M."/>
            <person name="Haas B."/>
            <person name="Borodovsky M."/>
            <person name="Guigo R."/>
            <person name="Alvarado L."/>
            <person name="Berlin A."/>
            <person name="Bochicchio J."/>
            <person name="Borenstein D."/>
            <person name="Chapman S."/>
            <person name="Chen Z."/>
            <person name="Freedman E."/>
            <person name="Gellesch M."/>
            <person name="Goldberg J."/>
            <person name="Griggs A."/>
            <person name="Gujja S."/>
            <person name="Heilman E."/>
            <person name="Heiman D."/>
            <person name="Hepburn T."/>
            <person name="Howarth C."/>
            <person name="Jen D."/>
            <person name="Larson L."/>
            <person name="Mehta T."/>
            <person name="Park D."/>
            <person name="Pearson M."/>
            <person name="Roberts A."/>
            <person name="Saif S."/>
            <person name="Shenoy N."/>
            <person name="Sisk P."/>
            <person name="Stolte C."/>
            <person name="Sykes S."/>
            <person name="Thomson T."/>
            <person name="Walk T."/>
            <person name="White J."/>
            <person name="Yandava C."/>
            <person name="Burger G."/>
            <person name="Gray M.W."/>
            <person name="Holland P.W.H."/>
            <person name="King N."/>
            <person name="Lang F.B.F."/>
            <person name="Roger A.J."/>
            <person name="Ruiz-Trillo I."/>
            <person name="Lander E."/>
            <person name="Nusbaum C."/>
        </authorList>
    </citation>
    <scope>NUCLEOTIDE SEQUENCE [LARGE SCALE GENOMIC DNA]</scope>
    <source>
        <strain evidence="7 8">ATCC 50062</strain>
    </source>
</reference>
<keyword evidence="8" id="KW-1185">Reference proteome</keyword>
<dbReference type="Pfam" id="PF03151">
    <property type="entry name" value="TPT"/>
    <property type="match status" value="1"/>
</dbReference>
<dbReference type="RefSeq" id="XP_013762685.1">
    <property type="nucleotide sequence ID" value="XM_013907231.1"/>
</dbReference>
<proteinExistence type="predicted"/>
<evidence type="ECO:0000313" key="8">
    <source>
        <dbReference type="Proteomes" id="UP000054408"/>
    </source>
</evidence>
<evidence type="ECO:0000259" key="6">
    <source>
        <dbReference type="Pfam" id="PF03151"/>
    </source>
</evidence>
<protein>
    <submittedName>
        <fullName evidence="7">GDP-fucose transporter 1</fullName>
    </submittedName>
</protein>
<dbReference type="EMBL" id="GL349434">
    <property type="protein sequence ID" value="KNC48629.1"/>
    <property type="molecule type" value="Genomic_DNA"/>
</dbReference>
<feature type="transmembrane region" description="Helical" evidence="5">
    <location>
        <begin position="114"/>
        <end position="134"/>
    </location>
</feature>
<feature type="transmembrane region" description="Helical" evidence="5">
    <location>
        <begin position="6"/>
        <end position="27"/>
    </location>
</feature>
<keyword evidence="3 5" id="KW-1133">Transmembrane helix</keyword>
<name>A0A0L0D8G7_THETB</name>
<feature type="transmembrane region" description="Helical" evidence="5">
    <location>
        <begin position="205"/>
        <end position="224"/>
    </location>
</feature>
<feature type="transmembrane region" description="Helical" evidence="5">
    <location>
        <begin position="236"/>
        <end position="258"/>
    </location>
</feature>
<evidence type="ECO:0000256" key="3">
    <source>
        <dbReference type="ARBA" id="ARBA00022989"/>
    </source>
</evidence>
<accession>A0A0L0D8G7</accession>
<feature type="transmembrane region" description="Helical" evidence="5">
    <location>
        <begin position="140"/>
        <end position="159"/>
    </location>
</feature>
<dbReference type="eggNOG" id="KOG1442">
    <property type="taxonomic scope" value="Eukaryota"/>
</dbReference>
<feature type="transmembrane region" description="Helical" evidence="5">
    <location>
        <begin position="39"/>
        <end position="63"/>
    </location>
</feature>
<feature type="domain" description="Sugar phosphate transporter" evidence="6">
    <location>
        <begin position="14"/>
        <end position="307"/>
    </location>
</feature>
<evidence type="ECO:0000256" key="4">
    <source>
        <dbReference type="ARBA" id="ARBA00023136"/>
    </source>
</evidence>
<sequence length="337" mass="36062">MVVGGAVRATAGAICMYWAVSITLIFANKVLMSSAEYSIPAPLFVTWVQCVETVAILWALGMAKEARPDLPFLAQFPSPRVDSATLQAVAPLSVVFVVMIAANNVTLMNIPVSFYNVAKALSVVFNVVLGYYVLGSVVSWRVLATLGVVVMGFLVGTTGDVQLDMMGTLFGVLSSAMSPLNSIMTKKVLPLVGEDKWVLSLYNNVNASLLFIPLMIIFGEVDTLRSHTHILSSPHYWVIMLASGVLGFAIGIVIVMVIKHTSPLTFCLVGVLKNSIQTVLGVYFYGTIMSSGAVLSVVLVLVGSLLYTYVRSSESANEADVVKTVNGSDDDDDECQA</sequence>
<dbReference type="OrthoDB" id="5547497at2759"/>
<evidence type="ECO:0000256" key="2">
    <source>
        <dbReference type="ARBA" id="ARBA00022692"/>
    </source>
</evidence>
<dbReference type="GeneID" id="25560215"/>
<evidence type="ECO:0000256" key="5">
    <source>
        <dbReference type="SAM" id="Phobius"/>
    </source>
</evidence>
<keyword evidence="4 5" id="KW-0472">Membrane</keyword>
<dbReference type="InterPro" id="IPR004853">
    <property type="entry name" value="Sugar_P_trans_dom"/>
</dbReference>
<organism evidence="7 8">
    <name type="scientific">Thecamonas trahens ATCC 50062</name>
    <dbReference type="NCBI Taxonomy" id="461836"/>
    <lineage>
        <taxon>Eukaryota</taxon>
        <taxon>Apusozoa</taxon>
        <taxon>Apusomonadida</taxon>
        <taxon>Apusomonadidae</taxon>
        <taxon>Thecamonas</taxon>
    </lineage>
</organism>
<feature type="transmembrane region" description="Helical" evidence="5">
    <location>
        <begin position="282"/>
        <end position="307"/>
    </location>
</feature>
<dbReference type="InterPro" id="IPR050186">
    <property type="entry name" value="TPT_transporter"/>
</dbReference>
<dbReference type="PANTHER" id="PTHR11132">
    <property type="entry name" value="SOLUTE CARRIER FAMILY 35"/>
    <property type="match status" value="1"/>
</dbReference>